<protein>
    <submittedName>
        <fullName evidence="8">RDD family protein</fullName>
    </submittedName>
</protein>
<comment type="caution">
    <text evidence="8">The sequence shown here is derived from an EMBL/GenBank/DDBJ whole genome shotgun (WGS) entry which is preliminary data.</text>
</comment>
<evidence type="ECO:0000256" key="1">
    <source>
        <dbReference type="ARBA" id="ARBA00004651"/>
    </source>
</evidence>
<dbReference type="InterPro" id="IPR010432">
    <property type="entry name" value="RDD"/>
</dbReference>
<dbReference type="AlphaFoldDB" id="A0A495J785"/>
<evidence type="ECO:0000313" key="9">
    <source>
        <dbReference type="Proteomes" id="UP000268007"/>
    </source>
</evidence>
<reference evidence="8 9" key="1">
    <citation type="submission" date="2018-10" db="EMBL/GenBank/DDBJ databases">
        <title>Genomic Encyclopedia of Archaeal and Bacterial Type Strains, Phase II (KMG-II): from individual species to whole genera.</title>
        <authorList>
            <person name="Goeker M."/>
        </authorList>
    </citation>
    <scope>NUCLEOTIDE SEQUENCE [LARGE SCALE GENOMIC DNA]</scope>
    <source>
        <strain evidence="8 9">DSM 18602</strain>
    </source>
</reference>
<feature type="transmembrane region" description="Helical" evidence="6">
    <location>
        <begin position="49"/>
        <end position="69"/>
    </location>
</feature>
<evidence type="ECO:0000259" key="7">
    <source>
        <dbReference type="Pfam" id="PF06271"/>
    </source>
</evidence>
<keyword evidence="9" id="KW-1185">Reference proteome</keyword>
<dbReference type="GO" id="GO:0005886">
    <property type="term" value="C:plasma membrane"/>
    <property type="evidence" value="ECO:0007669"/>
    <property type="project" value="UniProtKB-SubCell"/>
</dbReference>
<keyword evidence="2" id="KW-1003">Cell membrane</keyword>
<keyword evidence="4 6" id="KW-1133">Transmembrane helix</keyword>
<dbReference type="RefSeq" id="WP_121199328.1">
    <property type="nucleotide sequence ID" value="NZ_RBKU01000001.1"/>
</dbReference>
<evidence type="ECO:0000256" key="6">
    <source>
        <dbReference type="SAM" id="Phobius"/>
    </source>
</evidence>
<evidence type="ECO:0000256" key="3">
    <source>
        <dbReference type="ARBA" id="ARBA00022692"/>
    </source>
</evidence>
<feature type="transmembrane region" description="Helical" evidence="6">
    <location>
        <begin position="12"/>
        <end position="29"/>
    </location>
</feature>
<evidence type="ECO:0000256" key="2">
    <source>
        <dbReference type="ARBA" id="ARBA00022475"/>
    </source>
</evidence>
<keyword evidence="3 6" id="KW-0812">Transmembrane</keyword>
<evidence type="ECO:0000256" key="5">
    <source>
        <dbReference type="ARBA" id="ARBA00023136"/>
    </source>
</evidence>
<name>A0A495J785_9SPHI</name>
<dbReference type="Pfam" id="PF06271">
    <property type="entry name" value="RDD"/>
    <property type="match status" value="1"/>
</dbReference>
<accession>A0A495J785</accession>
<evidence type="ECO:0000256" key="4">
    <source>
        <dbReference type="ARBA" id="ARBA00022989"/>
    </source>
</evidence>
<dbReference type="EMBL" id="RBKU01000001">
    <property type="protein sequence ID" value="RKR83879.1"/>
    <property type="molecule type" value="Genomic_DNA"/>
</dbReference>
<sequence>MHPAGIYRRFANLFIDNLILLYAICPLVIECIFKIDPIYEDIYKSEKYFSLQIFCYCSFGYYTLMEYFTGYTVGKLLTRTKVAMSDGSTPKILNILLRSILRLIPLEQFTFFGREGFHDSASGTIVIPSSFKYTQPSPDIVVTKKPQKYNSITFKSIFNSMASKFELNKKKISYVFYAILILLITMNPNPKQFKEYLGFSDGILSRKYNFFVCSIYVQRYYDSSSTYFAIAGNFIKVD</sequence>
<evidence type="ECO:0000313" key="8">
    <source>
        <dbReference type="EMBL" id="RKR83879.1"/>
    </source>
</evidence>
<dbReference type="InterPro" id="IPR051791">
    <property type="entry name" value="Pra-immunoreactive"/>
</dbReference>
<dbReference type="Proteomes" id="UP000268007">
    <property type="component" value="Unassembled WGS sequence"/>
</dbReference>
<feature type="transmembrane region" description="Helical" evidence="6">
    <location>
        <begin position="172"/>
        <end position="189"/>
    </location>
</feature>
<comment type="subcellular location">
    <subcellularLocation>
        <location evidence="1">Cell membrane</location>
        <topology evidence="1">Multi-pass membrane protein</topology>
    </subcellularLocation>
</comment>
<proteinExistence type="predicted"/>
<dbReference type="OrthoDB" id="762068at2"/>
<dbReference type="PANTHER" id="PTHR36115">
    <property type="entry name" value="PROLINE-RICH ANTIGEN HOMOLOG-RELATED"/>
    <property type="match status" value="1"/>
</dbReference>
<gene>
    <name evidence="8" type="ORF">BDD43_4094</name>
</gene>
<dbReference type="PANTHER" id="PTHR36115:SF4">
    <property type="entry name" value="MEMBRANE PROTEIN"/>
    <property type="match status" value="1"/>
</dbReference>
<keyword evidence="5 6" id="KW-0472">Membrane</keyword>
<organism evidence="8 9">
    <name type="scientific">Mucilaginibacter gracilis</name>
    <dbReference type="NCBI Taxonomy" id="423350"/>
    <lineage>
        <taxon>Bacteria</taxon>
        <taxon>Pseudomonadati</taxon>
        <taxon>Bacteroidota</taxon>
        <taxon>Sphingobacteriia</taxon>
        <taxon>Sphingobacteriales</taxon>
        <taxon>Sphingobacteriaceae</taxon>
        <taxon>Mucilaginibacter</taxon>
    </lineage>
</organism>
<feature type="domain" description="RDD" evidence="7">
    <location>
        <begin position="4"/>
        <end position="123"/>
    </location>
</feature>